<dbReference type="GO" id="GO:0016158">
    <property type="term" value="F:inositol hexakisphosphate 3-phosphatase activity"/>
    <property type="evidence" value="ECO:0007669"/>
    <property type="project" value="UniProtKB-EC"/>
</dbReference>
<name>A0A6A5URF6_9PLEO</name>
<dbReference type="OrthoDB" id="10257284at2759"/>
<keyword evidence="6" id="KW-1185">Reference proteome</keyword>
<reference evidence="5" key="1">
    <citation type="journal article" date="2020" name="Stud. Mycol.">
        <title>101 Dothideomycetes genomes: a test case for predicting lifestyles and emergence of pathogens.</title>
        <authorList>
            <person name="Haridas S."/>
            <person name="Albert R."/>
            <person name="Binder M."/>
            <person name="Bloem J."/>
            <person name="Labutti K."/>
            <person name="Salamov A."/>
            <person name="Andreopoulos B."/>
            <person name="Baker S."/>
            <person name="Barry K."/>
            <person name="Bills G."/>
            <person name="Bluhm B."/>
            <person name="Cannon C."/>
            <person name="Castanera R."/>
            <person name="Culley D."/>
            <person name="Daum C."/>
            <person name="Ezra D."/>
            <person name="Gonzalez J."/>
            <person name="Henrissat B."/>
            <person name="Kuo A."/>
            <person name="Liang C."/>
            <person name="Lipzen A."/>
            <person name="Lutzoni F."/>
            <person name="Magnuson J."/>
            <person name="Mondo S."/>
            <person name="Nolan M."/>
            <person name="Ohm R."/>
            <person name="Pangilinan J."/>
            <person name="Park H.-J."/>
            <person name="Ramirez L."/>
            <person name="Alfaro M."/>
            <person name="Sun H."/>
            <person name="Tritt A."/>
            <person name="Yoshinaga Y."/>
            <person name="Zwiers L.-H."/>
            <person name="Turgeon B."/>
            <person name="Goodwin S."/>
            <person name="Spatafora J."/>
            <person name="Crous P."/>
            <person name="Grigoriev I."/>
        </authorList>
    </citation>
    <scope>NUCLEOTIDE SEQUENCE</scope>
    <source>
        <strain evidence="5">CBS 107.79</strain>
    </source>
</reference>
<evidence type="ECO:0000256" key="3">
    <source>
        <dbReference type="ARBA" id="ARBA00022801"/>
    </source>
</evidence>
<gene>
    <name evidence="5" type="ORF">BU23DRAFT_561039</name>
</gene>
<evidence type="ECO:0000313" key="5">
    <source>
        <dbReference type="EMBL" id="KAF1965486.1"/>
    </source>
</evidence>
<dbReference type="PANTHER" id="PTHR11567:SF110">
    <property type="entry name" value="2-PHOSPHOXYLOSE PHOSPHATASE 1"/>
    <property type="match status" value="1"/>
</dbReference>
<dbReference type="CDD" id="cd07061">
    <property type="entry name" value="HP_HAP_like"/>
    <property type="match status" value="1"/>
</dbReference>
<dbReference type="InterPro" id="IPR050645">
    <property type="entry name" value="Histidine_acid_phosphatase"/>
</dbReference>
<dbReference type="EC" id="3.1.3.8" evidence="2"/>
<keyword evidence="3" id="KW-0378">Hydrolase</keyword>
<protein>
    <recommendedName>
        <fullName evidence="2">3-phytase</fullName>
        <ecNumber evidence="2">3.1.3.8</ecNumber>
    </recommendedName>
</protein>
<evidence type="ECO:0000313" key="6">
    <source>
        <dbReference type="Proteomes" id="UP000800036"/>
    </source>
</evidence>
<dbReference type="InterPro" id="IPR033379">
    <property type="entry name" value="Acid_Pase_AS"/>
</dbReference>
<dbReference type="InterPro" id="IPR029033">
    <property type="entry name" value="His_PPase_superfam"/>
</dbReference>
<evidence type="ECO:0000256" key="2">
    <source>
        <dbReference type="ARBA" id="ARBA00012632"/>
    </source>
</evidence>
<dbReference type="Gene3D" id="3.40.50.1240">
    <property type="entry name" value="Phosphoglycerate mutase-like"/>
    <property type="match status" value="1"/>
</dbReference>
<comment type="similarity">
    <text evidence="1">Belongs to the histidine acid phosphatase family.</text>
</comment>
<dbReference type="PROSITE" id="PS00616">
    <property type="entry name" value="HIS_ACID_PHOSPHAT_1"/>
    <property type="match status" value="1"/>
</dbReference>
<evidence type="ECO:0000256" key="4">
    <source>
        <dbReference type="SAM" id="MobiDB-lite"/>
    </source>
</evidence>
<dbReference type="Proteomes" id="UP000800036">
    <property type="component" value="Unassembled WGS sequence"/>
</dbReference>
<dbReference type="AlphaFoldDB" id="A0A6A5URF6"/>
<feature type="compositionally biased region" description="Basic and acidic residues" evidence="4">
    <location>
        <begin position="461"/>
        <end position="474"/>
    </location>
</feature>
<dbReference type="EMBL" id="ML976761">
    <property type="protein sequence ID" value="KAF1965486.1"/>
    <property type="molecule type" value="Genomic_DNA"/>
</dbReference>
<sequence length="555" mass="62008">MRIPVSLTFFDVRSLSSVLDCVYPGEMASFVPRAPYSKEELAQLYPQELELQLVQVLLRHGERSPVSPRFQNTGLQPYWPYCNSARQFSSVVMATTDWSKWDQLKYRRRLETFGLDDGPVIASGPGGEFDAICQPGELTDKGRETTLALGQRLRRLYVDQLHFMPKLISDSDMIYLRATPIPRALESVQQAFYGFYPPSARTADFPTPTIITRTPADETLFPNDGNCRRFAHLSRAFAQRATERWNETEDMQYLSKLFTKWMPGNHPVAVDSHPRLSGIMDTINATDAHGPATKLPKEFYDPKARAIIDKIGVEEWFEGYKESSEYRMLGIGGLMGDIVSRMTGSIERNGDDGVVEVGGDDGDLGHGRGGEKDVKLALSGCHDTTLAACLASLGAFNGEKWPPFTSHIAFEMFRKKSSTTGTQSLSDAPPSAGTLRVSDEKPQSWWKALFGSNQTANQPRPEPEGMARKSLADLTPEQRNELKDYYVRIRYNDKIMQVPGCKPQGKHLDGDTTFCTLEAFKGIVDKYTPKNWKHACASNVDAPSFPAELEPAGYE</sequence>
<proteinExistence type="inferred from homology"/>
<accession>A0A6A5URF6</accession>
<dbReference type="Pfam" id="PF00328">
    <property type="entry name" value="His_Phos_2"/>
    <property type="match status" value="1"/>
</dbReference>
<dbReference type="SUPFAM" id="SSF53254">
    <property type="entry name" value="Phosphoglycerate mutase-like"/>
    <property type="match status" value="1"/>
</dbReference>
<organism evidence="5 6">
    <name type="scientific">Bimuria novae-zelandiae CBS 107.79</name>
    <dbReference type="NCBI Taxonomy" id="1447943"/>
    <lineage>
        <taxon>Eukaryota</taxon>
        <taxon>Fungi</taxon>
        <taxon>Dikarya</taxon>
        <taxon>Ascomycota</taxon>
        <taxon>Pezizomycotina</taxon>
        <taxon>Dothideomycetes</taxon>
        <taxon>Pleosporomycetidae</taxon>
        <taxon>Pleosporales</taxon>
        <taxon>Massarineae</taxon>
        <taxon>Didymosphaeriaceae</taxon>
        <taxon>Bimuria</taxon>
    </lineage>
</organism>
<dbReference type="InterPro" id="IPR000560">
    <property type="entry name" value="His_Pase_clade-2"/>
</dbReference>
<dbReference type="PANTHER" id="PTHR11567">
    <property type="entry name" value="ACID PHOSPHATASE-RELATED"/>
    <property type="match status" value="1"/>
</dbReference>
<feature type="region of interest" description="Disordered" evidence="4">
    <location>
        <begin position="451"/>
        <end position="474"/>
    </location>
</feature>
<evidence type="ECO:0000256" key="1">
    <source>
        <dbReference type="ARBA" id="ARBA00005375"/>
    </source>
</evidence>